<proteinExistence type="predicted"/>
<feature type="compositionally biased region" description="Polar residues" evidence="1">
    <location>
        <begin position="1"/>
        <end position="19"/>
    </location>
</feature>
<evidence type="ECO:0000256" key="2">
    <source>
        <dbReference type="SAM" id="Phobius"/>
    </source>
</evidence>
<keyword evidence="4" id="KW-1185">Reference proteome</keyword>
<evidence type="ECO:0000313" key="4">
    <source>
        <dbReference type="Proteomes" id="UP001355207"/>
    </source>
</evidence>
<name>A0AAX4K834_9TREE</name>
<protein>
    <recommendedName>
        <fullName evidence="5">Cytochrome c oxidase assembly factor 3</fullName>
    </recommendedName>
</protein>
<feature type="transmembrane region" description="Helical" evidence="2">
    <location>
        <begin position="76"/>
        <end position="94"/>
    </location>
</feature>
<feature type="region of interest" description="Disordered" evidence="1">
    <location>
        <begin position="1"/>
        <end position="58"/>
    </location>
</feature>
<organism evidence="3 4">
    <name type="scientific">Kwoniella dendrophila CBS 6074</name>
    <dbReference type="NCBI Taxonomy" id="1295534"/>
    <lineage>
        <taxon>Eukaryota</taxon>
        <taxon>Fungi</taxon>
        <taxon>Dikarya</taxon>
        <taxon>Basidiomycota</taxon>
        <taxon>Agaricomycotina</taxon>
        <taxon>Tremellomycetes</taxon>
        <taxon>Tremellales</taxon>
        <taxon>Cryptococcaceae</taxon>
        <taxon>Kwoniella</taxon>
    </lineage>
</organism>
<sequence length="119" mass="12274">MSQSPKETISQSAITSRATASGRPDRKPILPGPIARSARASALQGSGSVSPKSIPTVELGGKKSLLDSYKSLGPNARIIFGLVVGAVGIAGLMIDGNVLQDDTADQDKSGISVRMVDRK</sequence>
<feature type="compositionally biased region" description="Polar residues" evidence="1">
    <location>
        <begin position="43"/>
        <end position="53"/>
    </location>
</feature>
<evidence type="ECO:0008006" key="5">
    <source>
        <dbReference type="Google" id="ProtNLM"/>
    </source>
</evidence>
<dbReference type="EMBL" id="CP144108">
    <property type="protein sequence ID" value="WWC93012.1"/>
    <property type="molecule type" value="Genomic_DNA"/>
</dbReference>
<keyword evidence="2" id="KW-1133">Transmembrane helix</keyword>
<dbReference type="AlphaFoldDB" id="A0AAX4K834"/>
<gene>
    <name evidence="3" type="ORF">L201_007976</name>
</gene>
<reference evidence="3 4" key="1">
    <citation type="submission" date="2024-01" db="EMBL/GenBank/DDBJ databases">
        <title>Comparative genomics of Cryptococcus and Kwoniella reveals pathogenesis evolution and contrasting modes of karyotype evolution via chromosome fusion or intercentromeric recombination.</title>
        <authorList>
            <person name="Coelho M.A."/>
            <person name="David-Palma M."/>
            <person name="Shea T."/>
            <person name="Bowers K."/>
            <person name="McGinley-Smith S."/>
            <person name="Mohammad A.W."/>
            <person name="Gnirke A."/>
            <person name="Yurkov A.M."/>
            <person name="Nowrousian M."/>
            <person name="Sun S."/>
            <person name="Cuomo C.A."/>
            <person name="Heitman J."/>
        </authorList>
    </citation>
    <scope>NUCLEOTIDE SEQUENCE [LARGE SCALE GENOMIC DNA]</scope>
    <source>
        <strain evidence="3 4">CBS 6074</strain>
    </source>
</reference>
<accession>A0AAX4K834</accession>
<keyword evidence="2" id="KW-0472">Membrane</keyword>
<evidence type="ECO:0000313" key="3">
    <source>
        <dbReference type="EMBL" id="WWC93012.1"/>
    </source>
</evidence>
<dbReference type="GeneID" id="91098644"/>
<dbReference type="Proteomes" id="UP001355207">
    <property type="component" value="Chromosome 11"/>
</dbReference>
<dbReference type="RefSeq" id="XP_066079774.1">
    <property type="nucleotide sequence ID" value="XM_066223677.1"/>
</dbReference>
<evidence type="ECO:0000256" key="1">
    <source>
        <dbReference type="SAM" id="MobiDB-lite"/>
    </source>
</evidence>
<keyword evidence="2" id="KW-0812">Transmembrane</keyword>